<dbReference type="Gene3D" id="3.20.20.140">
    <property type="entry name" value="Metal-dependent hydrolases"/>
    <property type="match status" value="1"/>
</dbReference>
<dbReference type="InterPro" id="IPR024403">
    <property type="entry name" value="DHOase_cat"/>
</dbReference>
<feature type="domain" description="Dihydroorotase catalytic" evidence="2">
    <location>
        <begin position="56"/>
        <end position="238"/>
    </location>
</feature>
<keyword evidence="4" id="KW-1185">Reference proteome</keyword>
<dbReference type="InterPro" id="IPR011059">
    <property type="entry name" value="Metal-dep_hydrolase_composite"/>
</dbReference>
<dbReference type="GO" id="GO:0005737">
    <property type="term" value="C:cytoplasm"/>
    <property type="evidence" value="ECO:0007669"/>
    <property type="project" value="TreeGrafter"/>
</dbReference>
<evidence type="ECO:0000259" key="2">
    <source>
        <dbReference type="Pfam" id="PF12890"/>
    </source>
</evidence>
<dbReference type="EMBL" id="NOXX01000197">
    <property type="protein sequence ID" value="OYQ43842.1"/>
    <property type="molecule type" value="Genomic_DNA"/>
</dbReference>
<dbReference type="Gene3D" id="2.30.40.10">
    <property type="entry name" value="Urease, subunit C, domain 1"/>
    <property type="match status" value="1"/>
</dbReference>
<dbReference type="AlphaFoldDB" id="A0A255ZR25"/>
<dbReference type="InterPro" id="IPR050138">
    <property type="entry name" value="DHOase/Allantoinase_Hydrolase"/>
</dbReference>
<protein>
    <submittedName>
        <fullName evidence="3">Dihydroorotase</fullName>
    </submittedName>
</protein>
<dbReference type="InterPro" id="IPR032466">
    <property type="entry name" value="Metal_Hydrolase"/>
</dbReference>
<dbReference type="InterPro" id="IPR004722">
    <property type="entry name" value="DHOase"/>
</dbReference>
<dbReference type="PANTHER" id="PTHR43668:SF2">
    <property type="entry name" value="ALLANTOINASE"/>
    <property type="match status" value="1"/>
</dbReference>
<dbReference type="GO" id="GO:0006145">
    <property type="term" value="P:purine nucleobase catabolic process"/>
    <property type="evidence" value="ECO:0007669"/>
    <property type="project" value="TreeGrafter"/>
</dbReference>
<dbReference type="GO" id="GO:0046872">
    <property type="term" value="F:metal ion binding"/>
    <property type="evidence" value="ECO:0007669"/>
    <property type="project" value="InterPro"/>
</dbReference>
<dbReference type="RefSeq" id="WP_094486374.1">
    <property type="nucleotide sequence ID" value="NZ_NOXX01000197.1"/>
</dbReference>
<keyword evidence="1" id="KW-0665">Pyrimidine biosynthesis</keyword>
<name>A0A255ZR25_9FLAO</name>
<evidence type="ECO:0000313" key="4">
    <source>
        <dbReference type="Proteomes" id="UP000216035"/>
    </source>
</evidence>
<organism evidence="3 4">
    <name type="scientific">Flavobacterium aurantiibacter</name>
    <dbReference type="NCBI Taxonomy" id="2023067"/>
    <lineage>
        <taxon>Bacteria</taxon>
        <taxon>Pseudomonadati</taxon>
        <taxon>Bacteroidota</taxon>
        <taxon>Flavobacteriia</taxon>
        <taxon>Flavobacteriales</taxon>
        <taxon>Flavobacteriaceae</taxon>
        <taxon>Flavobacterium</taxon>
    </lineage>
</organism>
<dbReference type="Proteomes" id="UP000216035">
    <property type="component" value="Unassembled WGS sequence"/>
</dbReference>
<dbReference type="GO" id="GO:0006221">
    <property type="term" value="P:pyrimidine nucleotide biosynthetic process"/>
    <property type="evidence" value="ECO:0007669"/>
    <property type="project" value="UniProtKB-KW"/>
</dbReference>
<proteinExistence type="predicted"/>
<evidence type="ECO:0000256" key="1">
    <source>
        <dbReference type="ARBA" id="ARBA00022975"/>
    </source>
</evidence>
<dbReference type="GO" id="GO:0004151">
    <property type="term" value="F:dihydroorotase activity"/>
    <property type="evidence" value="ECO:0007669"/>
    <property type="project" value="InterPro"/>
</dbReference>
<dbReference type="GO" id="GO:0004038">
    <property type="term" value="F:allantoinase activity"/>
    <property type="evidence" value="ECO:0007669"/>
    <property type="project" value="TreeGrafter"/>
</dbReference>
<dbReference type="PANTHER" id="PTHR43668">
    <property type="entry name" value="ALLANTOINASE"/>
    <property type="match status" value="1"/>
</dbReference>
<dbReference type="SUPFAM" id="SSF51556">
    <property type="entry name" value="Metallo-dependent hydrolases"/>
    <property type="match status" value="1"/>
</dbReference>
<dbReference type="CDD" id="cd01317">
    <property type="entry name" value="DHOase_IIa"/>
    <property type="match status" value="1"/>
</dbReference>
<accession>A0A255ZR25</accession>
<dbReference type="SUPFAM" id="SSF51338">
    <property type="entry name" value="Composite domain of metallo-dependent hydrolases"/>
    <property type="match status" value="1"/>
</dbReference>
<sequence>MTILLKNVTCYDSRSSLHLKRTDILIKEGIIQQISSQIDASADRVISGDNLGVSVGWFDTSVQFGEPGFEDRGTIKNGLQVAAKSGFTGILYEPNNNPVIDTQAQVLFALGKSANELTQMYPIGALTVEQNGRDLSNIYEMHLAGAVAFGDYKKTPDDANVLKLALQYTKDLNTVVICYSLDKKLAGKGFASEGVAATKLGLKGIPALAESVEISRNIEVLRYAGGKLHFPTISTAESVAVIRRAKAAGLAVTCSVSMNNIMMTEDDYSDFDSNKKVMPPPRSSADQAALIDGLKDGTIDCITTDHAPRTLEEKMVEFEIALPGSIGLDYAFGCLHTKLETELLIDKLTAGRALFGIATPQIKEGEKANLTIFETAGTVQVGSENLYSSCKNAALLGFETKGKVVGSINNNQVVIHDTTRN</sequence>
<reference evidence="3 4" key="1">
    <citation type="submission" date="2017-07" db="EMBL/GenBank/DDBJ databases">
        <title>Flavobacterium cyanobacteriorum sp. nov., isolated from cyanobacterial aggregates in a eutrophic lake.</title>
        <authorList>
            <person name="Cai H."/>
        </authorList>
    </citation>
    <scope>NUCLEOTIDE SEQUENCE [LARGE SCALE GENOMIC DNA]</scope>
    <source>
        <strain evidence="3 4">TH167</strain>
    </source>
</reference>
<comment type="caution">
    <text evidence="3">The sequence shown here is derived from an EMBL/GenBank/DDBJ whole genome shotgun (WGS) entry which is preliminary data.</text>
</comment>
<evidence type="ECO:0000313" key="3">
    <source>
        <dbReference type="EMBL" id="OYQ43842.1"/>
    </source>
</evidence>
<dbReference type="Pfam" id="PF12890">
    <property type="entry name" value="DHOase"/>
    <property type="match status" value="1"/>
</dbReference>
<dbReference type="OrthoDB" id="9765462at2"/>
<gene>
    <name evidence="3" type="ORF">CHX27_08655</name>
</gene>